<dbReference type="CDD" id="cd04277">
    <property type="entry name" value="ZnMc_serralysin_like"/>
    <property type="match status" value="1"/>
</dbReference>
<dbReference type="InterPro" id="IPR024079">
    <property type="entry name" value="MetalloPept_cat_dom_sf"/>
</dbReference>
<keyword evidence="5" id="KW-0677">Repeat</keyword>
<dbReference type="SMART" id="SM00235">
    <property type="entry name" value="ZnMc"/>
    <property type="match status" value="1"/>
</dbReference>
<dbReference type="PROSITE" id="PS00330">
    <property type="entry name" value="HEMOLYSIN_CALCIUM"/>
    <property type="match status" value="1"/>
</dbReference>
<dbReference type="InterPro" id="IPR013858">
    <property type="entry name" value="Peptidase_M10B_C"/>
</dbReference>
<dbReference type="AlphaFoldDB" id="A0A1G7CMT0"/>
<evidence type="ECO:0000313" key="7">
    <source>
        <dbReference type="EMBL" id="SDE39966.1"/>
    </source>
</evidence>
<dbReference type="SUPFAM" id="SSF51120">
    <property type="entry name" value="beta-Roll"/>
    <property type="match status" value="1"/>
</dbReference>
<dbReference type="GO" id="GO:0005615">
    <property type="term" value="C:extracellular space"/>
    <property type="evidence" value="ECO:0007669"/>
    <property type="project" value="InterPro"/>
</dbReference>
<dbReference type="PRINTS" id="PR00313">
    <property type="entry name" value="CABNDNGRPT"/>
</dbReference>
<dbReference type="Pfam" id="PF00353">
    <property type="entry name" value="HemolysinCabind"/>
    <property type="match status" value="1"/>
</dbReference>
<dbReference type="InterPro" id="IPR011049">
    <property type="entry name" value="Serralysin-like_metalloprot_C"/>
</dbReference>
<name>A0A1G7CMT0_9PROT</name>
<dbReference type="InterPro" id="IPR018511">
    <property type="entry name" value="Hemolysin-typ_Ca-bd_CS"/>
</dbReference>
<dbReference type="Proteomes" id="UP000183685">
    <property type="component" value="Unassembled WGS sequence"/>
</dbReference>
<dbReference type="GO" id="GO:0005509">
    <property type="term" value="F:calcium ion binding"/>
    <property type="evidence" value="ECO:0007669"/>
    <property type="project" value="InterPro"/>
</dbReference>
<dbReference type="InterPro" id="IPR034033">
    <property type="entry name" value="Serralysin-like"/>
</dbReference>
<evidence type="ECO:0000256" key="3">
    <source>
        <dbReference type="ARBA" id="ARBA00009490"/>
    </source>
</evidence>
<organism evidence="7 8">
    <name type="scientific">Kordiimonas lacus</name>
    <dbReference type="NCBI Taxonomy" id="637679"/>
    <lineage>
        <taxon>Bacteria</taxon>
        <taxon>Pseudomonadati</taxon>
        <taxon>Pseudomonadota</taxon>
        <taxon>Alphaproteobacteria</taxon>
        <taxon>Kordiimonadales</taxon>
        <taxon>Kordiimonadaceae</taxon>
        <taxon>Kordiimonas</taxon>
    </lineage>
</organism>
<keyword evidence="8" id="KW-1185">Reference proteome</keyword>
<dbReference type="InterPro" id="IPR001343">
    <property type="entry name" value="Hemolysn_Ca-bd"/>
</dbReference>
<evidence type="ECO:0000256" key="4">
    <source>
        <dbReference type="ARBA" id="ARBA00022525"/>
    </source>
</evidence>
<sequence>MPNTQTTIETDELPGGEAVTLWDDASTWNDGNLWRDGFTGVTPESFNLDDYAGFTFRDKPILDLDGVINQIDSGNSQQVNGGTITYTFLDGNNLTGLYNNPQYGFTAGEGLTPFTDAQRDAARDSIQLWDDLIDATFVEMNGRGADIQFASSADPGQAYAYYPEYDFTNAQGWKFFGDVFVADPEINWTNNWLGFNGYGATTLIHEIGHAVGLSHPGAYNGAGATTYVDQAEYAQDSEQYSIMSYWSPSETGASVIDWSTFLFGNAQTPMLHDILTIQAKYGADENTRADDTTYGFNSTAGRDVFDFSLNEYPNLSIYDAGGIDTLDMSGFGASVFIDLHDGAFSSAAQAVPDADVINANRADLSDIAGFPLGDIGQATVDAVAAGRMNLASNQIASETGVSGIEATALFNISIAYGTVIENAVGGSERDLLWGNEVDNMLDGGAGDDVLRGFEGDDLLFGGSGADTFTFVDGDGDDVIADFEDGVDLIELYTAGPVSVVQDGDDTVITYADGSITLLDTDYTTITADDFA</sequence>
<accession>A0A1G7CMT0</accession>
<comment type="cofactor">
    <cofactor evidence="1">
        <name>Ca(2+)</name>
        <dbReference type="ChEBI" id="CHEBI:29108"/>
    </cofactor>
</comment>
<evidence type="ECO:0000256" key="2">
    <source>
        <dbReference type="ARBA" id="ARBA00004613"/>
    </source>
</evidence>
<dbReference type="STRING" id="637679.GCA_001550055_03074"/>
<protein>
    <submittedName>
        <fullName evidence="7">Serralysin</fullName>
    </submittedName>
</protein>
<dbReference type="RefSeq" id="WP_068306694.1">
    <property type="nucleotide sequence ID" value="NZ_FNAK01000006.1"/>
</dbReference>
<evidence type="ECO:0000256" key="5">
    <source>
        <dbReference type="ARBA" id="ARBA00022737"/>
    </source>
</evidence>
<comment type="similarity">
    <text evidence="3">Belongs to the peptidase M10B family.</text>
</comment>
<dbReference type="Gene3D" id="3.40.390.10">
    <property type="entry name" value="Collagenase (Catalytic Domain)"/>
    <property type="match status" value="1"/>
</dbReference>
<dbReference type="GO" id="GO:0006508">
    <property type="term" value="P:proteolysis"/>
    <property type="evidence" value="ECO:0007669"/>
    <property type="project" value="InterPro"/>
</dbReference>
<comment type="subcellular location">
    <subcellularLocation>
        <location evidence="2">Secreted</location>
    </subcellularLocation>
</comment>
<dbReference type="OrthoDB" id="733404at2"/>
<evidence type="ECO:0000256" key="1">
    <source>
        <dbReference type="ARBA" id="ARBA00001913"/>
    </source>
</evidence>
<dbReference type="SUPFAM" id="SSF55486">
    <property type="entry name" value="Metalloproteases ('zincins'), catalytic domain"/>
    <property type="match status" value="1"/>
</dbReference>
<gene>
    <name evidence="7" type="ORF">SAMN04488071_2847</name>
</gene>
<keyword evidence="4" id="KW-0964">Secreted</keyword>
<dbReference type="Gene3D" id="2.150.10.10">
    <property type="entry name" value="Serralysin-like metalloprotease, C-terminal"/>
    <property type="match status" value="1"/>
</dbReference>
<dbReference type="Pfam" id="PF08548">
    <property type="entry name" value="Peptidase_M10_C"/>
    <property type="match status" value="2"/>
</dbReference>
<dbReference type="EMBL" id="FNAK01000006">
    <property type="protein sequence ID" value="SDE39966.1"/>
    <property type="molecule type" value="Genomic_DNA"/>
</dbReference>
<reference evidence="7 8" key="1">
    <citation type="submission" date="2016-10" db="EMBL/GenBank/DDBJ databases">
        <authorList>
            <person name="de Groot N.N."/>
        </authorList>
    </citation>
    <scope>NUCLEOTIDE SEQUENCE [LARGE SCALE GENOMIC DNA]</scope>
    <source>
        <strain evidence="7 8">CGMCC 1.9109</strain>
    </source>
</reference>
<proteinExistence type="inferred from homology"/>
<dbReference type="GO" id="GO:0008237">
    <property type="term" value="F:metallopeptidase activity"/>
    <property type="evidence" value="ECO:0007669"/>
    <property type="project" value="InterPro"/>
</dbReference>
<evidence type="ECO:0000259" key="6">
    <source>
        <dbReference type="SMART" id="SM00235"/>
    </source>
</evidence>
<feature type="domain" description="Peptidase metallopeptidase" evidence="6">
    <location>
        <begin position="75"/>
        <end position="258"/>
    </location>
</feature>
<dbReference type="GO" id="GO:0008270">
    <property type="term" value="F:zinc ion binding"/>
    <property type="evidence" value="ECO:0007669"/>
    <property type="project" value="InterPro"/>
</dbReference>
<dbReference type="InterPro" id="IPR006026">
    <property type="entry name" value="Peptidase_Metallo"/>
</dbReference>
<evidence type="ECO:0000313" key="8">
    <source>
        <dbReference type="Proteomes" id="UP000183685"/>
    </source>
</evidence>